<dbReference type="GO" id="GO:0005737">
    <property type="term" value="C:cytoplasm"/>
    <property type="evidence" value="ECO:0007669"/>
    <property type="project" value="TreeGrafter"/>
</dbReference>
<sequence length="359" mass="40730">MTAKQTVIDVDGHTFEPDELWERYLPRSLHARRPRLVRDERGTTRYELEGRIIPSGTGRGAWVPEGMRESAVHREGAVDPKLRLEDMDLEGIDVAVLYGVVSLGFYAMDDRELCNAFCRAYNDWLADYCATDPERLKGTPALPLKWIDDACVEAERVVRDLGFVSLTVPCAVGERNADDPENFALYELAQTLDVPVGFHAGGGRFAYKNFVDSYAQLHALEFPFNIMFAMTTLLCGGVLERFPRLRVALLEAGVGWAPYYLERLDEHYEHRTDEFPNITKAPSEYFAEGRMFISTEGEDHLPHAFDALGADSIVWASDYPHWDSSFPRSVTKVTSRSDLTDEQRRAMFATNPKRLYGWA</sequence>
<dbReference type="Gene3D" id="3.20.20.140">
    <property type="entry name" value="Metal-dependent hydrolases"/>
    <property type="match status" value="1"/>
</dbReference>
<keyword evidence="1" id="KW-0456">Lyase</keyword>
<dbReference type="GO" id="GO:0016787">
    <property type="term" value="F:hydrolase activity"/>
    <property type="evidence" value="ECO:0007669"/>
    <property type="project" value="InterPro"/>
</dbReference>
<dbReference type="GO" id="GO:0016831">
    <property type="term" value="F:carboxy-lyase activity"/>
    <property type="evidence" value="ECO:0007669"/>
    <property type="project" value="InterPro"/>
</dbReference>
<organism evidence="4">
    <name type="scientific">freshwater metagenome</name>
    <dbReference type="NCBI Taxonomy" id="449393"/>
    <lineage>
        <taxon>unclassified sequences</taxon>
        <taxon>metagenomes</taxon>
        <taxon>ecological metagenomes</taxon>
    </lineage>
</organism>
<dbReference type="AlphaFoldDB" id="A0A6J7AIB6"/>
<dbReference type="InterPro" id="IPR006680">
    <property type="entry name" value="Amidohydro-rel"/>
</dbReference>
<dbReference type="PANTHER" id="PTHR21240">
    <property type="entry name" value="2-AMINO-3-CARBOXYLMUCONATE-6-SEMIALDEHYDE DECARBOXYLASE"/>
    <property type="match status" value="1"/>
</dbReference>
<protein>
    <submittedName>
        <fullName evidence="4">Unannotated protein</fullName>
    </submittedName>
</protein>
<evidence type="ECO:0000256" key="1">
    <source>
        <dbReference type="ARBA" id="ARBA00023239"/>
    </source>
</evidence>
<dbReference type="EMBL" id="CAFABA010000068">
    <property type="protein sequence ID" value="CAB4832701.1"/>
    <property type="molecule type" value="Genomic_DNA"/>
</dbReference>
<reference evidence="4" key="1">
    <citation type="submission" date="2020-05" db="EMBL/GenBank/DDBJ databases">
        <authorList>
            <person name="Chiriac C."/>
            <person name="Salcher M."/>
            <person name="Ghai R."/>
            <person name="Kavagutti S V."/>
        </authorList>
    </citation>
    <scope>NUCLEOTIDE SEQUENCE</scope>
</reference>
<proteinExistence type="predicted"/>
<accession>A0A6J7AIB6</accession>
<dbReference type="SUPFAM" id="SSF51556">
    <property type="entry name" value="Metallo-dependent hydrolases"/>
    <property type="match status" value="1"/>
</dbReference>
<feature type="domain" description="Amidohydrolase-related" evidence="2">
    <location>
        <begin position="107"/>
        <end position="357"/>
    </location>
</feature>
<dbReference type="Pfam" id="PF04909">
    <property type="entry name" value="Amidohydro_2"/>
    <property type="match status" value="1"/>
</dbReference>
<dbReference type="EMBL" id="CAFBOS010000350">
    <property type="protein sequence ID" value="CAB5028491.1"/>
    <property type="molecule type" value="Genomic_DNA"/>
</dbReference>
<dbReference type="EMBL" id="CAEZYR010000008">
    <property type="protein sequence ID" value="CAB4729439.1"/>
    <property type="molecule type" value="Genomic_DNA"/>
</dbReference>
<dbReference type="InterPro" id="IPR032465">
    <property type="entry name" value="ACMSD"/>
</dbReference>
<gene>
    <name evidence="3" type="ORF">UFOPK2754_00371</name>
    <name evidence="4" type="ORF">UFOPK3139_01692</name>
    <name evidence="5" type="ORF">UFOPK3543_00071</name>
    <name evidence="6" type="ORF">UFOPK3967_03242</name>
</gene>
<dbReference type="PANTHER" id="PTHR21240:SF28">
    <property type="entry name" value="ISO-OROTATE DECARBOXYLASE (EUROFUNG)"/>
    <property type="match status" value="1"/>
</dbReference>
<evidence type="ECO:0000259" key="2">
    <source>
        <dbReference type="Pfam" id="PF04909"/>
    </source>
</evidence>
<evidence type="ECO:0000313" key="6">
    <source>
        <dbReference type="EMBL" id="CAB5028491.1"/>
    </source>
</evidence>
<evidence type="ECO:0000313" key="4">
    <source>
        <dbReference type="EMBL" id="CAB4832701.1"/>
    </source>
</evidence>
<name>A0A6J7AIB6_9ZZZZ</name>
<dbReference type="EMBL" id="CAFBMH010000001">
    <property type="protein sequence ID" value="CAB4888820.1"/>
    <property type="molecule type" value="Genomic_DNA"/>
</dbReference>
<evidence type="ECO:0000313" key="3">
    <source>
        <dbReference type="EMBL" id="CAB4729439.1"/>
    </source>
</evidence>
<dbReference type="InterPro" id="IPR032466">
    <property type="entry name" value="Metal_Hydrolase"/>
</dbReference>
<evidence type="ECO:0000313" key="5">
    <source>
        <dbReference type="EMBL" id="CAB4888820.1"/>
    </source>
</evidence>
<dbReference type="GO" id="GO:0019748">
    <property type="term" value="P:secondary metabolic process"/>
    <property type="evidence" value="ECO:0007669"/>
    <property type="project" value="TreeGrafter"/>
</dbReference>